<reference evidence="1 2" key="1">
    <citation type="submission" date="2013-02" db="EMBL/GenBank/DDBJ databases">
        <title>The Genome Sequence of Acinetobacter venetianus CIP 110063.</title>
        <authorList>
            <consortium name="The Broad Institute Genome Sequencing Platform"/>
            <consortium name="The Broad Institute Genome Sequencing Center for Infectious Disease"/>
            <person name="Cerqueira G."/>
            <person name="Feldgarden M."/>
            <person name="Courvalin P."/>
            <person name="Perichon B."/>
            <person name="Grillot-Courvalin C."/>
            <person name="Clermont D."/>
            <person name="Rocha E."/>
            <person name="Yoon E.-J."/>
            <person name="Nemec A."/>
            <person name="Walker B."/>
            <person name="Young S.K."/>
            <person name="Zeng Q."/>
            <person name="Gargeya S."/>
            <person name="Fitzgerald M."/>
            <person name="Haas B."/>
            <person name="Abouelleil A."/>
            <person name="Alvarado L."/>
            <person name="Arachchi H.M."/>
            <person name="Berlin A.M."/>
            <person name="Chapman S.B."/>
            <person name="Dewar J."/>
            <person name="Goldberg J."/>
            <person name="Griggs A."/>
            <person name="Gujja S."/>
            <person name="Hansen M."/>
            <person name="Howarth C."/>
            <person name="Imamovic A."/>
            <person name="Larimer J."/>
            <person name="McCowan C."/>
            <person name="Murphy C."/>
            <person name="Neiman D."/>
            <person name="Pearson M."/>
            <person name="Priest M."/>
            <person name="Roberts A."/>
            <person name="Saif S."/>
            <person name="Shea T."/>
            <person name="Sisk P."/>
            <person name="Sykes S."/>
            <person name="Wortman J."/>
            <person name="Nusbaum C."/>
            <person name="Birren B."/>
        </authorList>
    </citation>
    <scope>NUCLEOTIDE SEQUENCE [LARGE SCALE GENOMIC DNA]</scope>
    <source>
        <strain evidence="2">ATCC 31012 / DSM 23050 / BCRC 14357 / CCUG 45561 / CIP 110063 / KCTC 2702 / LMG 19082 / RAG-1</strain>
    </source>
</reference>
<dbReference type="AlphaFoldDB" id="N8ZYS6"/>
<organism evidence="1 2">
    <name type="scientific">Acinetobacter venetianus (strain ATCC 31012 / DSM 23050 / BCRC 14357 / CCUG 45561 / CIP 110063 / KCTC 2702 / LMG 19082 / RAG-1)</name>
    <dbReference type="NCBI Taxonomy" id="1191460"/>
    <lineage>
        <taxon>Bacteria</taxon>
        <taxon>Pseudomonadati</taxon>
        <taxon>Pseudomonadota</taxon>
        <taxon>Gammaproteobacteria</taxon>
        <taxon>Moraxellales</taxon>
        <taxon>Moraxellaceae</taxon>
        <taxon>Acinetobacter</taxon>
    </lineage>
</organism>
<dbReference type="PATRIC" id="fig|1191460.12.peg.1737"/>
<dbReference type="GeneID" id="58194621"/>
<comment type="caution">
    <text evidence="1">The sequence shown here is derived from an EMBL/GenBank/DDBJ whole genome shotgun (WGS) entry which is preliminary data.</text>
</comment>
<dbReference type="RefSeq" id="WP_004879205.1">
    <property type="nucleotide sequence ID" value="NZ_AKIQ01000020.1"/>
</dbReference>
<proteinExistence type="predicted"/>
<keyword evidence="2" id="KW-1185">Reference proteome</keyword>
<evidence type="ECO:0000313" key="2">
    <source>
        <dbReference type="Proteomes" id="UP000018445"/>
    </source>
</evidence>
<gene>
    <name evidence="1" type="ORF">F959_01751</name>
</gene>
<dbReference type="eggNOG" id="ENOG5032A6D">
    <property type="taxonomic scope" value="Bacteria"/>
</dbReference>
<evidence type="ECO:0000313" key="1">
    <source>
        <dbReference type="EMBL" id="ENV36943.1"/>
    </source>
</evidence>
<dbReference type="HOGENOM" id="CLU_2103742_0_0_6"/>
<name>N8ZYS6_ACIVR</name>
<dbReference type="Proteomes" id="UP000018445">
    <property type="component" value="Unassembled WGS sequence"/>
</dbReference>
<sequence length="115" mass="13822">MKELLKFCHKTVILKLYFSINEEKFNEQDVSPHTFGGIIEMGNKISESRKKRSIGFRLNYLISAYQKFLMEKNLLNTEINRMIFVENYISSLKLNIYDEFSKHQLIKDLNIFYRE</sequence>
<accession>N8ZYS6</accession>
<dbReference type="EMBL" id="APPO01000013">
    <property type="protein sequence ID" value="ENV36943.1"/>
    <property type="molecule type" value="Genomic_DNA"/>
</dbReference>
<protein>
    <submittedName>
        <fullName evidence="1">Uncharacterized protein</fullName>
    </submittedName>
</protein>